<dbReference type="InterPro" id="IPR029052">
    <property type="entry name" value="Metallo-depent_PP-like"/>
</dbReference>
<dbReference type="Gene3D" id="3.60.21.10">
    <property type="match status" value="1"/>
</dbReference>
<dbReference type="InterPro" id="IPR050535">
    <property type="entry name" value="DNA_Repair-Maintenance_Comp"/>
</dbReference>
<comment type="function">
    <text evidence="7">SbcCD cleaves DNA hairpin structures. These structures can inhibit DNA replication and are intermediates in certain DNA recombination reactions. The complex acts as a 3'-&gt;5' double strand exonuclease that can open hairpins. It also has a 5' single-strand endonuclease activity.</text>
</comment>
<evidence type="ECO:0000313" key="10">
    <source>
        <dbReference type="EMBL" id="EHM44009.1"/>
    </source>
</evidence>
<keyword evidence="11" id="KW-1185">Reference proteome</keyword>
<reference evidence="10 11" key="1">
    <citation type="submission" date="2011-08" db="EMBL/GenBank/DDBJ databases">
        <authorList>
            <person name="Weinstock G."/>
            <person name="Sodergren E."/>
            <person name="Clifton S."/>
            <person name="Fulton L."/>
            <person name="Fulton B."/>
            <person name="Courtney L."/>
            <person name="Fronick C."/>
            <person name="Harrison M."/>
            <person name="Strong C."/>
            <person name="Farmer C."/>
            <person name="Delahaunty K."/>
            <person name="Markovic C."/>
            <person name="Hall O."/>
            <person name="Minx P."/>
            <person name="Tomlinson C."/>
            <person name="Mitreva M."/>
            <person name="Hou S."/>
            <person name="Chen J."/>
            <person name="Wollam A."/>
            <person name="Pepin K.H."/>
            <person name="Johnson M."/>
            <person name="Bhonagiri V."/>
            <person name="Zhang X."/>
            <person name="Suruliraj S."/>
            <person name="Warren W."/>
            <person name="Chinwalla A."/>
            <person name="Mardis E.R."/>
            <person name="Wilson R.K."/>
        </authorList>
    </citation>
    <scope>NUCLEOTIDE SEQUENCE [LARGE SCALE GENOMIC DNA]</scope>
    <source>
        <strain evidence="10 11">F0357</strain>
    </source>
</reference>
<dbReference type="STRING" id="861450.HMPREF0080_00079"/>
<dbReference type="InterPro" id="IPR004593">
    <property type="entry name" value="SbcD"/>
</dbReference>
<evidence type="ECO:0000313" key="11">
    <source>
        <dbReference type="Proteomes" id="UP000005481"/>
    </source>
</evidence>
<dbReference type="RefSeq" id="WP_006789056.1">
    <property type="nucleotide sequence ID" value="NZ_JH417561.1"/>
</dbReference>
<dbReference type="PANTHER" id="PTHR30337">
    <property type="entry name" value="COMPONENT OF ATP-DEPENDENT DSDNA EXONUCLEASE"/>
    <property type="match status" value="1"/>
</dbReference>
<protein>
    <recommendedName>
        <fullName evidence="3 7">Nuclease SbcCD subunit D</fullName>
    </recommendedName>
</protein>
<evidence type="ECO:0000256" key="7">
    <source>
        <dbReference type="RuleBase" id="RU363069"/>
    </source>
</evidence>
<dbReference type="GO" id="GO:0006260">
    <property type="term" value="P:DNA replication"/>
    <property type="evidence" value="ECO:0007669"/>
    <property type="project" value="UniProtKB-KW"/>
</dbReference>
<dbReference type="Pfam" id="PF12320">
    <property type="entry name" value="SbcD_C"/>
    <property type="match status" value="1"/>
</dbReference>
<proteinExistence type="inferred from homology"/>
<name>G9YEM0_9FIRM</name>
<organism evidence="10 11">
    <name type="scientific">Anaeroglobus geminatus F0357</name>
    <dbReference type="NCBI Taxonomy" id="861450"/>
    <lineage>
        <taxon>Bacteria</taxon>
        <taxon>Bacillati</taxon>
        <taxon>Bacillota</taxon>
        <taxon>Negativicutes</taxon>
        <taxon>Veillonellales</taxon>
        <taxon>Veillonellaceae</taxon>
        <taxon>Anaeroglobus</taxon>
    </lineage>
</organism>
<evidence type="ECO:0000259" key="9">
    <source>
        <dbReference type="Pfam" id="PF12320"/>
    </source>
</evidence>
<comment type="caution">
    <text evidence="10">The sequence shown here is derived from an EMBL/GenBank/DDBJ whole genome shotgun (WGS) entry which is preliminary data.</text>
</comment>
<dbReference type="NCBIfam" id="TIGR00619">
    <property type="entry name" value="sbcd"/>
    <property type="match status" value="1"/>
</dbReference>
<dbReference type="GO" id="GO:0006310">
    <property type="term" value="P:DNA recombination"/>
    <property type="evidence" value="ECO:0007669"/>
    <property type="project" value="UniProtKB-KW"/>
</dbReference>
<accession>G9YEM0</accession>
<keyword evidence="7" id="KW-0235">DNA replication</keyword>
<evidence type="ECO:0000256" key="6">
    <source>
        <dbReference type="ARBA" id="ARBA00022839"/>
    </source>
</evidence>
<feature type="domain" description="Nuclease SbcCD subunit D C-terminal" evidence="9">
    <location>
        <begin position="268"/>
        <end position="354"/>
    </location>
</feature>
<keyword evidence="4 7" id="KW-0540">Nuclease</keyword>
<feature type="domain" description="Calcineurin-like phosphoesterase" evidence="8">
    <location>
        <begin position="1"/>
        <end position="102"/>
    </location>
</feature>
<keyword evidence="7" id="KW-0233">DNA recombination</keyword>
<dbReference type="GO" id="GO:0004519">
    <property type="term" value="F:endonuclease activity"/>
    <property type="evidence" value="ECO:0007669"/>
    <property type="project" value="UniProtKB-KW"/>
</dbReference>
<evidence type="ECO:0000256" key="2">
    <source>
        <dbReference type="ARBA" id="ARBA00011322"/>
    </source>
</evidence>
<dbReference type="InterPro" id="IPR026843">
    <property type="entry name" value="SbcD_C"/>
</dbReference>
<dbReference type="eggNOG" id="COG0420">
    <property type="taxonomic scope" value="Bacteria"/>
</dbReference>
<dbReference type="PANTHER" id="PTHR30337:SF0">
    <property type="entry name" value="NUCLEASE SBCCD SUBUNIT D"/>
    <property type="match status" value="1"/>
</dbReference>
<evidence type="ECO:0000256" key="3">
    <source>
        <dbReference type="ARBA" id="ARBA00013365"/>
    </source>
</evidence>
<evidence type="ECO:0000256" key="4">
    <source>
        <dbReference type="ARBA" id="ARBA00022722"/>
    </source>
</evidence>
<sequence length="383" mass="42556">MRIIHTADWHLGKMFYGEYLTAVQRRILEEQFIPLVESYRPHAVVLAGDVYDRSLPPVEAVEVFSRIATILVKDMGIPFLVIAGNHDSGQRLSFAGELLEREGLYIAGEPSEMEKPVTLYDEAGPVDFLLMPYADPAKVRTAFADTAVCDHESALIRLRDERCKHLAPRRRTVAVAHAFLAGGTGSDSERPLAVGGSEAVGADVFSSFTYTALGHLHGPQQAGSPVVRYSGSLMKYSFGEAGQDKGVVLVDMDGDGTVRTTFRPLEAKRDVRIIKGYFADIMAAEDGRTDDYVLLRMEDREPILDVMGRGRKKYPHLAALEMPNRQVTETDGRRNGNFRKYSDDELFSSFAAAMRPDMPLSDEERRLASAIWDSIHKEEGDTP</sequence>
<dbReference type="HOGENOM" id="CLU_038045_0_1_9"/>
<dbReference type="Proteomes" id="UP000005481">
    <property type="component" value="Unassembled WGS sequence"/>
</dbReference>
<evidence type="ECO:0000259" key="8">
    <source>
        <dbReference type="Pfam" id="PF00149"/>
    </source>
</evidence>
<evidence type="ECO:0000256" key="5">
    <source>
        <dbReference type="ARBA" id="ARBA00022801"/>
    </source>
</evidence>
<dbReference type="Pfam" id="PF00149">
    <property type="entry name" value="Metallophos"/>
    <property type="match status" value="1"/>
</dbReference>
<comment type="similarity">
    <text evidence="1 7">Belongs to the SbcD family.</text>
</comment>
<keyword evidence="5 7" id="KW-0378">Hydrolase</keyword>
<evidence type="ECO:0000256" key="1">
    <source>
        <dbReference type="ARBA" id="ARBA00010555"/>
    </source>
</evidence>
<dbReference type="InterPro" id="IPR004843">
    <property type="entry name" value="Calcineurin-like_PHP"/>
</dbReference>
<comment type="subunit">
    <text evidence="2 7">Heterodimer of SbcC and SbcD.</text>
</comment>
<dbReference type="GO" id="GO:0008408">
    <property type="term" value="F:3'-5' exonuclease activity"/>
    <property type="evidence" value="ECO:0007669"/>
    <property type="project" value="InterPro"/>
</dbReference>
<keyword evidence="6 7" id="KW-0269">Exonuclease</keyword>
<keyword evidence="7" id="KW-0255">Endonuclease</keyword>
<gene>
    <name evidence="7" type="primary">sbcD</name>
    <name evidence="10" type="ORF">HMPREF0080_00079</name>
</gene>
<dbReference type="CDD" id="cd00840">
    <property type="entry name" value="MPP_Mre11_N"/>
    <property type="match status" value="1"/>
</dbReference>
<dbReference type="PATRIC" id="fig|861450.3.peg.77"/>
<dbReference type="EMBL" id="AGCJ01000002">
    <property type="protein sequence ID" value="EHM44009.1"/>
    <property type="molecule type" value="Genomic_DNA"/>
</dbReference>
<dbReference type="SUPFAM" id="SSF56300">
    <property type="entry name" value="Metallo-dependent phosphatases"/>
    <property type="match status" value="1"/>
</dbReference>
<dbReference type="AlphaFoldDB" id="G9YEM0"/>
<dbReference type="OrthoDB" id="9773856at2"/>
<dbReference type="InterPro" id="IPR041796">
    <property type="entry name" value="Mre11_N"/>
</dbReference>